<dbReference type="PANTHER" id="PTHR12289:SF41">
    <property type="entry name" value="FAILED AXON CONNECTIONS-RELATED"/>
    <property type="match status" value="1"/>
</dbReference>
<evidence type="ECO:0000313" key="11">
    <source>
        <dbReference type="Proteomes" id="UP001627154"/>
    </source>
</evidence>
<organism evidence="10 11">
    <name type="scientific">Trichogramma kaykai</name>
    <dbReference type="NCBI Taxonomy" id="54128"/>
    <lineage>
        <taxon>Eukaryota</taxon>
        <taxon>Metazoa</taxon>
        <taxon>Ecdysozoa</taxon>
        <taxon>Arthropoda</taxon>
        <taxon>Hexapoda</taxon>
        <taxon>Insecta</taxon>
        <taxon>Pterygota</taxon>
        <taxon>Neoptera</taxon>
        <taxon>Endopterygota</taxon>
        <taxon>Hymenoptera</taxon>
        <taxon>Apocrita</taxon>
        <taxon>Proctotrupomorpha</taxon>
        <taxon>Chalcidoidea</taxon>
        <taxon>Trichogrammatidae</taxon>
        <taxon>Trichogramma</taxon>
    </lineage>
</organism>
<evidence type="ECO:0000313" key="10">
    <source>
        <dbReference type="EMBL" id="KAL3401454.1"/>
    </source>
</evidence>
<evidence type="ECO:0000256" key="4">
    <source>
        <dbReference type="ARBA" id="ARBA00022787"/>
    </source>
</evidence>
<dbReference type="Pfam" id="PF17171">
    <property type="entry name" value="GST_C_6"/>
    <property type="match status" value="1"/>
</dbReference>
<evidence type="ECO:0000259" key="8">
    <source>
        <dbReference type="Pfam" id="PF10568"/>
    </source>
</evidence>
<gene>
    <name evidence="10" type="ORF">TKK_005294</name>
</gene>
<dbReference type="InterPro" id="IPR036282">
    <property type="entry name" value="Glutathione-S-Trfase_C_sf"/>
</dbReference>
<evidence type="ECO:0000256" key="7">
    <source>
        <dbReference type="ARBA" id="ARBA00023136"/>
    </source>
</evidence>
<evidence type="ECO:0000256" key="5">
    <source>
        <dbReference type="ARBA" id="ARBA00022927"/>
    </source>
</evidence>
<name>A0ABD2X881_9HYME</name>
<dbReference type="Pfam" id="PF10568">
    <property type="entry name" value="Tom37"/>
    <property type="match status" value="1"/>
</dbReference>
<keyword evidence="11" id="KW-1185">Reference proteome</keyword>
<dbReference type="PANTHER" id="PTHR12289">
    <property type="entry name" value="METAXIN RELATED"/>
    <property type="match status" value="1"/>
</dbReference>
<comment type="similarity">
    <text evidence="2">Belongs to the metaxin family.</text>
</comment>
<reference evidence="10 11" key="1">
    <citation type="journal article" date="2024" name="bioRxiv">
        <title>A reference genome for Trichogramma kaykai: A tiny desert-dwelling parasitoid wasp with competing sex-ratio distorters.</title>
        <authorList>
            <person name="Culotta J."/>
            <person name="Lindsey A.R."/>
        </authorList>
    </citation>
    <scope>NUCLEOTIDE SEQUENCE [LARGE SCALE GENOMIC DNA]</scope>
    <source>
        <strain evidence="10 11">KSX58</strain>
    </source>
</reference>
<evidence type="ECO:0008006" key="12">
    <source>
        <dbReference type="Google" id="ProtNLM"/>
    </source>
</evidence>
<dbReference type="AlphaFoldDB" id="A0ABD2X881"/>
<sequence>MSSNESFQLEIWKGDWGLPSVEVDCLKILAYAKFSNLSLHVKTTNNPFKSPTGQLPVLRYQNEVYTSVDQIFDLFQQHKFTPDIDITRLQSAEIDAFKTMLDECVRPAIQYLWWVDVQNLNQVIRPWYCKVLSFPFNFYYPGKYEKQAKFMVEALHPTKEEKDAEVSIYSKAQKCITLLSTRLGESNYFFGSNPTTFDVLVFSHLAPILKVPLPNCSLQNHLKACSNLVKFTNGILQKYFEDDYQEYEKSKSEKEMKTKVQKDDFPNKRRNQILAGIFAGTAMLGYAWSMGIVQAPEDDHRQMEYMYADDAEEDDDE</sequence>
<proteinExistence type="inferred from homology"/>
<dbReference type="GO" id="GO:0015031">
    <property type="term" value="P:protein transport"/>
    <property type="evidence" value="ECO:0007669"/>
    <property type="project" value="UniProtKB-KW"/>
</dbReference>
<keyword evidence="7" id="KW-0472">Membrane</keyword>
<keyword evidence="3" id="KW-0813">Transport</keyword>
<dbReference type="Gene3D" id="1.20.1050.10">
    <property type="match status" value="1"/>
</dbReference>
<evidence type="ECO:0000256" key="2">
    <source>
        <dbReference type="ARBA" id="ARBA00009170"/>
    </source>
</evidence>
<evidence type="ECO:0000259" key="9">
    <source>
        <dbReference type="Pfam" id="PF17171"/>
    </source>
</evidence>
<evidence type="ECO:0000256" key="1">
    <source>
        <dbReference type="ARBA" id="ARBA00004294"/>
    </source>
</evidence>
<accession>A0ABD2X881</accession>
<keyword evidence="6" id="KW-0496">Mitochondrion</keyword>
<evidence type="ECO:0000256" key="3">
    <source>
        <dbReference type="ARBA" id="ARBA00022448"/>
    </source>
</evidence>
<dbReference type="CDD" id="cd03212">
    <property type="entry name" value="GST_C_Metaxin1_3"/>
    <property type="match status" value="1"/>
</dbReference>
<dbReference type="Proteomes" id="UP001627154">
    <property type="component" value="Unassembled WGS sequence"/>
</dbReference>
<dbReference type="SUPFAM" id="SSF47616">
    <property type="entry name" value="GST C-terminal domain-like"/>
    <property type="match status" value="1"/>
</dbReference>
<dbReference type="InterPro" id="IPR050931">
    <property type="entry name" value="Mito_Protein_Transport_Metaxin"/>
</dbReference>
<dbReference type="EMBL" id="JBJJXI010000045">
    <property type="protein sequence ID" value="KAL3401454.1"/>
    <property type="molecule type" value="Genomic_DNA"/>
</dbReference>
<dbReference type="CDD" id="cd03078">
    <property type="entry name" value="GST_N_Metaxin1_like"/>
    <property type="match status" value="1"/>
</dbReference>
<keyword evidence="5" id="KW-0653">Protein transport</keyword>
<dbReference type="InterPro" id="IPR019564">
    <property type="entry name" value="Sam37/metaxin_N"/>
</dbReference>
<evidence type="ECO:0000256" key="6">
    <source>
        <dbReference type="ARBA" id="ARBA00023128"/>
    </source>
</evidence>
<feature type="domain" description="Mitochondrial outer membrane transport complex Sam37/metaxin N-terminal" evidence="8">
    <location>
        <begin position="25"/>
        <end position="144"/>
    </location>
</feature>
<dbReference type="GO" id="GO:0005741">
    <property type="term" value="C:mitochondrial outer membrane"/>
    <property type="evidence" value="ECO:0007669"/>
    <property type="project" value="UniProtKB-SubCell"/>
</dbReference>
<comment type="caution">
    <text evidence="10">The sequence shown here is derived from an EMBL/GenBank/DDBJ whole genome shotgun (WGS) entry which is preliminary data.</text>
</comment>
<dbReference type="InterPro" id="IPR033468">
    <property type="entry name" value="Metaxin_GST"/>
</dbReference>
<protein>
    <recommendedName>
        <fullName evidence="12">Metaxin</fullName>
    </recommendedName>
</protein>
<comment type="subcellular location">
    <subcellularLocation>
        <location evidence="1">Mitochondrion outer membrane</location>
    </subcellularLocation>
</comment>
<keyword evidence="4" id="KW-1000">Mitochondrion outer membrane</keyword>
<feature type="domain" description="Metaxin glutathione S-transferase" evidence="9">
    <location>
        <begin position="172"/>
        <end position="233"/>
    </location>
</feature>